<keyword evidence="4 9" id="KW-0694">RNA-binding</keyword>
<dbReference type="RefSeq" id="WP_011735028.1">
    <property type="nucleotide sequence ID" value="NC_008609.1"/>
</dbReference>
<comment type="function">
    <text evidence="9">Involved in targeting and insertion of nascent membrane proteins into the cytoplasmic membrane. Binds to the hydrophobic signal sequence of the ribosome-nascent chain (RNC) as it emerges from the ribosomes. The SRP-RNC complex is then targeted to the cytoplasmic membrane where it interacts with the SRP receptor FtsY.</text>
</comment>
<evidence type="ECO:0000256" key="8">
    <source>
        <dbReference type="ARBA" id="ARBA00048027"/>
    </source>
</evidence>
<dbReference type="Gene3D" id="1.20.120.140">
    <property type="entry name" value="Signal recognition particle SRP54, nucleotide-binding domain"/>
    <property type="match status" value="1"/>
</dbReference>
<evidence type="ECO:0000313" key="11">
    <source>
        <dbReference type="EMBL" id="ABK98724.1"/>
    </source>
</evidence>
<dbReference type="EMBL" id="CP000482">
    <property type="protein sequence ID" value="ABK98724.1"/>
    <property type="molecule type" value="Genomic_DNA"/>
</dbReference>
<evidence type="ECO:0000259" key="10">
    <source>
        <dbReference type="PROSITE" id="PS00300"/>
    </source>
</evidence>
<dbReference type="Pfam" id="PF00448">
    <property type="entry name" value="SRP54"/>
    <property type="match status" value="1"/>
</dbReference>
<evidence type="ECO:0000256" key="6">
    <source>
        <dbReference type="ARBA" id="ARBA00023135"/>
    </source>
</evidence>
<dbReference type="KEGG" id="ppd:Ppro_1099"/>
<dbReference type="SMART" id="SM00382">
    <property type="entry name" value="AAA"/>
    <property type="match status" value="1"/>
</dbReference>
<dbReference type="Pfam" id="PF02881">
    <property type="entry name" value="SRP54_N"/>
    <property type="match status" value="1"/>
</dbReference>
<keyword evidence="12" id="KW-1185">Reference proteome</keyword>
<evidence type="ECO:0000256" key="3">
    <source>
        <dbReference type="ARBA" id="ARBA00022801"/>
    </source>
</evidence>
<evidence type="ECO:0000256" key="5">
    <source>
        <dbReference type="ARBA" id="ARBA00023134"/>
    </source>
</evidence>
<dbReference type="GO" id="GO:0048500">
    <property type="term" value="C:signal recognition particle"/>
    <property type="evidence" value="ECO:0007669"/>
    <property type="project" value="UniProtKB-UniRule"/>
</dbReference>
<organism evidence="11 12">
    <name type="scientific">Pelobacter propionicus (strain DSM 2379 / NBRC 103807 / OttBd1)</name>
    <dbReference type="NCBI Taxonomy" id="338966"/>
    <lineage>
        <taxon>Bacteria</taxon>
        <taxon>Pseudomonadati</taxon>
        <taxon>Thermodesulfobacteriota</taxon>
        <taxon>Desulfuromonadia</taxon>
        <taxon>Desulfuromonadales</taxon>
        <taxon>Desulfuromonadaceae</taxon>
        <taxon>Pelobacter</taxon>
    </lineage>
</organism>
<reference evidence="11 12" key="1">
    <citation type="submission" date="2006-10" db="EMBL/GenBank/DDBJ databases">
        <title>Complete sequence of chromosome of Pelobacter propionicus DSM 2379.</title>
        <authorList>
            <consortium name="US DOE Joint Genome Institute"/>
            <person name="Copeland A."/>
            <person name="Lucas S."/>
            <person name="Lapidus A."/>
            <person name="Barry K."/>
            <person name="Detter J.C."/>
            <person name="Glavina del Rio T."/>
            <person name="Hammon N."/>
            <person name="Israni S."/>
            <person name="Dalin E."/>
            <person name="Tice H."/>
            <person name="Pitluck S."/>
            <person name="Saunders E."/>
            <person name="Brettin T."/>
            <person name="Bruce D."/>
            <person name="Han C."/>
            <person name="Tapia R."/>
            <person name="Schmutz J."/>
            <person name="Larimer F."/>
            <person name="Land M."/>
            <person name="Hauser L."/>
            <person name="Kyrpides N."/>
            <person name="Kim E."/>
            <person name="Lovley D."/>
            <person name="Richardson P."/>
        </authorList>
    </citation>
    <scope>NUCLEOTIDE SEQUENCE [LARGE SCALE GENOMIC DNA]</scope>
    <source>
        <strain evidence="12">DSM 2379 / NBRC 103807 / OttBd1</strain>
    </source>
</reference>
<dbReference type="EC" id="3.6.5.4" evidence="9"/>
<dbReference type="SMART" id="SM00962">
    <property type="entry name" value="SRP54"/>
    <property type="match status" value="1"/>
</dbReference>
<feature type="binding site" evidence="9">
    <location>
        <begin position="108"/>
        <end position="115"/>
    </location>
    <ligand>
        <name>GTP</name>
        <dbReference type="ChEBI" id="CHEBI:37565"/>
    </ligand>
</feature>
<keyword evidence="2 9" id="KW-0547">Nucleotide-binding</keyword>
<protein>
    <recommendedName>
        <fullName evidence="9">Signal recognition particle protein</fullName>
        <ecNumber evidence="9">3.6.5.4</ecNumber>
    </recommendedName>
    <alternativeName>
        <fullName evidence="9">Fifty-four homolog</fullName>
    </alternativeName>
</protein>
<comment type="subunit">
    <text evidence="9">Part of the signal recognition particle protein translocation system, which is composed of SRP and FtsY.</text>
</comment>
<comment type="similarity">
    <text evidence="1 9">Belongs to the GTP-binding SRP family. SRP54 subfamily.</text>
</comment>
<dbReference type="Gene3D" id="1.10.260.30">
    <property type="entry name" value="Signal recognition particle, SRP54 subunit, M-domain"/>
    <property type="match status" value="1"/>
</dbReference>
<dbReference type="PANTHER" id="PTHR11564">
    <property type="entry name" value="SIGNAL RECOGNITION PARTICLE 54K PROTEIN SRP54"/>
    <property type="match status" value="1"/>
</dbReference>
<comment type="subcellular location">
    <subcellularLocation>
        <location evidence="9">Cytoplasm</location>
    </subcellularLocation>
    <text evidence="9">The SRP-RNC complex is targeted to the cytoplasmic membrane.</text>
</comment>
<evidence type="ECO:0000256" key="1">
    <source>
        <dbReference type="ARBA" id="ARBA00005450"/>
    </source>
</evidence>
<feature type="domain" description="SRP54-type proteins GTP-binding" evidence="10">
    <location>
        <begin position="269"/>
        <end position="282"/>
    </location>
</feature>
<keyword evidence="5 9" id="KW-0342">GTP-binding</keyword>
<dbReference type="Gene3D" id="3.40.50.300">
    <property type="entry name" value="P-loop containing nucleotide triphosphate hydrolases"/>
    <property type="match status" value="1"/>
</dbReference>
<name>A1AN04_PELPD</name>
<keyword evidence="9" id="KW-0963">Cytoplasm</keyword>
<feature type="binding site" evidence="9">
    <location>
        <begin position="248"/>
        <end position="251"/>
    </location>
    <ligand>
        <name>GTP</name>
        <dbReference type="ChEBI" id="CHEBI:37565"/>
    </ligand>
</feature>
<dbReference type="GO" id="GO:0008312">
    <property type="term" value="F:7S RNA binding"/>
    <property type="evidence" value="ECO:0007669"/>
    <property type="project" value="InterPro"/>
</dbReference>
<keyword evidence="7 9" id="KW-0687">Ribonucleoprotein</keyword>
<dbReference type="STRING" id="338966.Ppro_1099"/>
<dbReference type="FunFam" id="3.40.50.300:FF:000022">
    <property type="entry name" value="Signal recognition particle 54 kDa subunit"/>
    <property type="match status" value="1"/>
</dbReference>
<comment type="catalytic activity">
    <reaction evidence="8 9">
        <text>GTP + H2O = GDP + phosphate + H(+)</text>
        <dbReference type="Rhea" id="RHEA:19669"/>
        <dbReference type="ChEBI" id="CHEBI:15377"/>
        <dbReference type="ChEBI" id="CHEBI:15378"/>
        <dbReference type="ChEBI" id="CHEBI:37565"/>
        <dbReference type="ChEBI" id="CHEBI:43474"/>
        <dbReference type="ChEBI" id="CHEBI:58189"/>
        <dbReference type="EC" id="3.6.5.4"/>
    </reaction>
</comment>
<dbReference type="SUPFAM" id="SSF52540">
    <property type="entry name" value="P-loop containing nucleoside triphosphate hydrolases"/>
    <property type="match status" value="1"/>
</dbReference>
<dbReference type="InterPro" id="IPR004125">
    <property type="entry name" value="Signal_recog_particle_SRP54_M"/>
</dbReference>
<dbReference type="PROSITE" id="PS00300">
    <property type="entry name" value="SRP54"/>
    <property type="match status" value="1"/>
</dbReference>
<dbReference type="GO" id="GO:0006614">
    <property type="term" value="P:SRP-dependent cotranslational protein targeting to membrane"/>
    <property type="evidence" value="ECO:0007669"/>
    <property type="project" value="InterPro"/>
</dbReference>
<keyword evidence="6 9" id="KW-0733">Signal recognition particle</keyword>
<dbReference type="eggNOG" id="COG0541">
    <property type="taxonomic scope" value="Bacteria"/>
</dbReference>
<dbReference type="GO" id="GO:0005525">
    <property type="term" value="F:GTP binding"/>
    <property type="evidence" value="ECO:0007669"/>
    <property type="project" value="UniProtKB-UniRule"/>
</dbReference>
<feature type="binding site" evidence="9">
    <location>
        <begin position="190"/>
        <end position="194"/>
    </location>
    <ligand>
        <name>GTP</name>
        <dbReference type="ChEBI" id="CHEBI:37565"/>
    </ligand>
</feature>
<dbReference type="OrthoDB" id="9804720at2"/>
<dbReference type="PANTHER" id="PTHR11564:SF5">
    <property type="entry name" value="SIGNAL RECOGNITION PARTICLE SUBUNIT SRP54"/>
    <property type="match status" value="1"/>
</dbReference>
<dbReference type="InterPro" id="IPR042101">
    <property type="entry name" value="SRP54_N_sf"/>
</dbReference>
<dbReference type="AlphaFoldDB" id="A1AN04"/>
<dbReference type="CDD" id="cd18539">
    <property type="entry name" value="SRP_G"/>
    <property type="match status" value="1"/>
</dbReference>
<evidence type="ECO:0000256" key="2">
    <source>
        <dbReference type="ARBA" id="ARBA00022741"/>
    </source>
</evidence>
<dbReference type="SUPFAM" id="SSF47446">
    <property type="entry name" value="Signal peptide-binding domain"/>
    <property type="match status" value="1"/>
</dbReference>
<evidence type="ECO:0000256" key="9">
    <source>
        <dbReference type="HAMAP-Rule" id="MF_00306"/>
    </source>
</evidence>
<dbReference type="InterPro" id="IPR036891">
    <property type="entry name" value="Signal_recog_part_SRP54_M_sf"/>
</dbReference>
<dbReference type="GO" id="GO:0003924">
    <property type="term" value="F:GTPase activity"/>
    <property type="evidence" value="ECO:0007669"/>
    <property type="project" value="UniProtKB-UniRule"/>
</dbReference>
<dbReference type="InterPro" id="IPR022941">
    <property type="entry name" value="SRP54"/>
</dbReference>
<dbReference type="Pfam" id="PF02978">
    <property type="entry name" value="SRP_SPB"/>
    <property type="match status" value="1"/>
</dbReference>
<dbReference type="InterPro" id="IPR027417">
    <property type="entry name" value="P-loop_NTPase"/>
</dbReference>
<keyword evidence="3 9" id="KW-0378">Hydrolase</keyword>
<comment type="domain">
    <text evidence="9">Composed of three domains: the N-terminal N domain, which is responsible for interactions with the ribosome, the central G domain, which binds GTP, and the C-terminal M domain, which binds the RNA and the signal sequence of the RNC.</text>
</comment>
<dbReference type="NCBIfam" id="TIGR00959">
    <property type="entry name" value="ffh"/>
    <property type="match status" value="1"/>
</dbReference>
<evidence type="ECO:0000313" key="12">
    <source>
        <dbReference type="Proteomes" id="UP000006732"/>
    </source>
</evidence>
<gene>
    <name evidence="9" type="primary">ffh</name>
    <name evidence="11" type="ordered locus">Ppro_1099</name>
</gene>
<evidence type="ECO:0000256" key="4">
    <source>
        <dbReference type="ARBA" id="ARBA00022884"/>
    </source>
</evidence>
<dbReference type="HAMAP" id="MF_00306">
    <property type="entry name" value="SRP54"/>
    <property type="match status" value="1"/>
</dbReference>
<dbReference type="HOGENOM" id="CLU_009301_6_0_7"/>
<dbReference type="InterPro" id="IPR013822">
    <property type="entry name" value="Signal_recog_particl_SRP54_hlx"/>
</dbReference>
<dbReference type="SMART" id="SM00963">
    <property type="entry name" value="SRP54_N"/>
    <property type="match status" value="1"/>
</dbReference>
<accession>A1AN04</accession>
<evidence type="ECO:0000256" key="7">
    <source>
        <dbReference type="ARBA" id="ARBA00023274"/>
    </source>
</evidence>
<dbReference type="InterPro" id="IPR003593">
    <property type="entry name" value="AAA+_ATPase"/>
</dbReference>
<dbReference type="InterPro" id="IPR000897">
    <property type="entry name" value="SRP54_GTPase_dom"/>
</dbReference>
<proteinExistence type="inferred from homology"/>
<dbReference type="Proteomes" id="UP000006732">
    <property type="component" value="Chromosome"/>
</dbReference>
<dbReference type="InterPro" id="IPR004780">
    <property type="entry name" value="SRP"/>
</dbReference>
<sequence>MFDSLSEKLESVFKKLRGQGVMTEDNIKEALREVRLALLEADVNFKVVKDFVESVRAKAVGTEVLQSLSPGQQVVKIVNDELVAIMGGHEDNSINLAAKPPVSLMMVGLQGAGKTTTCGKLALHLRGRKRRPLLVPADVYRPAAIDQLKIVGKQLGVAVFDSSADQKPVDICSAAMKFAELNGFDTVILDTAGRHQIDDFLMGELAEINETIRPAEILFVADAMTGQEAVNVAAGFNDRLGITGVILTKMDGDAKGGAALSIKAVTGKPVKFVGMGEKLDALEVFHADRLVSRILGMGDVLTLVEKAQSVFDEKDAERLKQKLKKNQFDLEDFLAQLQQIRKMGSLESIMGMIPGMGKMMKQMQGAQPSDKEINRIEAIIRSMTPGERANHSIINGSRRLRIAKGSGTSVPEVNQLLKRFTEAQKVVKQLQKLGPKGLLKGMGGLGKGRLPFG</sequence>